<feature type="chain" id="PRO_5020776541" description="Superoxide dismutase [Cu-Zn]" evidence="4">
    <location>
        <begin position="23"/>
        <end position="183"/>
    </location>
</feature>
<sequence length="183" mass="19047">MTSIIFKTSVLCTCLAFFTACTTTPTTKKSPEPQQTVDIRSVSAQGVGGKIGTVNFQDSPNGLKINTELSQLPSGYHGFHIHEKGSCEPAEKDGKMGAALAAGGHFNPHKSAHGTPNDGHMGDLPVLNVDSNGNAKTTLIAPRLKLADIQNLAVMIHAGGDNYSDLPKPLGGGGERIACGVIQ</sequence>
<dbReference type="Pfam" id="PF00080">
    <property type="entry name" value="Sod_Cu"/>
    <property type="match status" value="1"/>
</dbReference>
<comment type="function">
    <text evidence="2">Destroys radicals which are normally produced within the cells and which are toxic to biological systems.</text>
</comment>
<dbReference type="PROSITE" id="PS51257">
    <property type="entry name" value="PROKAR_LIPOPROTEIN"/>
    <property type="match status" value="1"/>
</dbReference>
<dbReference type="RefSeq" id="WP_130168602.1">
    <property type="nucleotide sequence ID" value="NZ_SGSQ01000016.1"/>
</dbReference>
<comment type="cofactor">
    <cofactor evidence="2">
        <name>Cu cation</name>
        <dbReference type="ChEBI" id="CHEBI:23378"/>
    </cofactor>
    <text evidence="2">Binds 1 copper ion per subunit.</text>
</comment>
<comment type="cofactor">
    <cofactor evidence="2">
        <name>Zn(2+)</name>
        <dbReference type="ChEBI" id="CHEBI:29105"/>
    </cofactor>
    <text evidence="2">Binds 1 zinc ion per subunit.</text>
</comment>
<dbReference type="SUPFAM" id="SSF49329">
    <property type="entry name" value="Cu,Zn superoxide dismutase-like"/>
    <property type="match status" value="1"/>
</dbReference>
<keyword evidence="7" id="KW-1185">Reference proteome</keyword>
<dbReference type="PANTHER" id="PTHR10003">
    <property type="entry name" value="SUPEROXIDE DISMUTASE CU-ZN -RELATED"/>
    <property type="match status" value="1"/>
</dbReference>
<dbReference type="InterPro" id="IPR024134">
    <property type="entry name" value="SOD_Cu/Zn_/chaperone"/>
</dbReference>
<accession>A0A4Q7AIL1</accession>
<proteinExistence type="inferred from homology"/>
<dbReference type="CDD" id="cd00305">
    <property type="entry name" value="Cu-Zn_Superoxide_Dismutase"/>
    <property type="match status" value="1"/>
</dbReference>
<feature type="domain" description="Superoxide dismutase copper/zinc binding" evidence="5">
    <location>
        <begin position="52"/>
        <end position="182"/>
    </location>
</feature>
<comment type="similarity">
    <text evidence="1 2">Belongs to the Cu-Zn superoxide dismutase family.</text>
</comment>
<comment type="catalytic activity">
    <reaction evidence="2">
        <text>2 superoxide + 2 H(+) = H2O2 + O2</text>
        <dbReference type="Rhea" id="RHEA:20696"/>
        <dbReference type="ChEBI" id="CHEBI:15378"/>
        <dbReference type="ChEBI" id="CHEBI:15379"/>
        <dbReference type="ChEBI" id="CHEBI:16240"/>
        <dbReference type="ChEBI" id="CHEBI:18421"/>
        <dbReference type="EC" id="1.15.1.1"/>
    </reaction>
</comment>
<dbReference type="PROSITE" id="PS00087">
    <property type="entry name" value="SOD_CU_ZN_1"/>
    <property type="match status" value="1"/>
</dbReference>
<keyword evidence="2" id="KW-0862">Zinc</keyword>
<dbReference type="GO" id="GO:0005507">
    <property type="term" value="F:copper ion binding"/>
    <property type="evidence" value="ECO:0007669"/>
    <property type="project" value="InterPro"/>
</dbReference>
<evidence type="ECO:0000256" key="4">
    <source>
        <dbReference type="SAM" id="SignalP"/>
    </source>
</evidence>
<name>A0A4Q7AIL1_9GAMM</name>
<dbReference type="PROSITE" id="PS00332">
    <property type="entry name" value="SOD_CU_ZN_2"/>
    <property type="match status" value="1"/>
</dbReference>
<evidence type="ECO:0000313" key="7">
    <source>
        <dbReference type="Proteomes" id="UP000293863"/>
    </source>
</evidence>
<dbReference type="NCBIfam" id="NF007628">
    <property type="entry name" value="PRK10290.1"/>
    <property type="match status" value="1"/>
</dbReference>
<evidence type="ECO:0000256" key="2">
    <source>
        <dbReference type="RuleBase" id="RU000393"/>
    </source>
</evidence>
<dbReference type="InterPro" id="IPR018152">
    <property type="entry name" value="SOD_Cu/Zn_BS"/>
</dbReference>
<evidence type="ECO:0000256" key="3">
    <source>
        <dbReference type="SAM" id="MobiDB-lite"/>
    </source>
</evidence>
<dbReference type="GO" id="GO:0004784">
    <property type="term" value="F:superoxide dismutase activity"/>
    <property type="evidence" value="ECO:0007669"/>
    <property type="project" value="UniProtKB-EC"/>
</dbReference>
<dbReference type="InterPro" id="IPR036423">
    <property type="entry name" value="SOD-like_Cu/Zn_dom_sf"/>
</dbReference>
<evidence type="ECO:0000259" key="5">
    <source>
        <dbReference type="Pfam" id="PF00080"/>
    </source>
</evidence>
<gene>
    <name evidence="6" type="ORF">EXU28_11455</name>
</gene>
<dbReference type="InterPro" id="IPR001424">
    <property type="entry name" value="SOD_Cu_Zn_dom"/>
</dbReference>
<feature type="region of interest" description="Disordered" evidence="3">
    <location>
        <begin position="100"/>
        <end position="125"/>
    </location>
</feature>
<comment type="caution">
    <text evidence="6">The sequence shown here is derived from an EMBL/GenBank/DDBJ whole genome shotgun (WGS) entry which is preliminary data.</text>
</comment>
<feature type="signal peptide" evidence="4">
    <location>
        <begin position="1"/>
        <end position="22"/>
    </location>
</feature>
<keyword evidence="2" id="KW-0479">Metal-binding</keyword>
<reference evidence="6 7" key="1">
    <citation type="submission" date="2019-02" db="EMBL/GenBank/DDBJ databases">
        <title>The Batch Genome Submission of Acinetobacter spp. strains.</title>
        <authorList>
            <person name="Qin J."/>
            <person name="Hu Y."/>
            <person name="Ye H."/>
            <person name="Wei L."/>
            <person name="Feng Y."/>
            <person name="Zong Z."/>
        </authorList>
    </citation>
    <scope>NUCLEOTIDE SEQUENCE [LARGE SCALE GENOMIC DNA]</scope>
    <source>
        <strain evidence="6 7">WCHAW060049</strain>
    </source>
</reference>
<keyword evidence="2" id="KW-0560">Oxidoreductase</keyword>
<dbReference type="AlphaFoldDB" id="A0A4Q7AIL1"/>
<dbReference type="EC" id="1.15.1.1" evidence="2"/>
<organism evidence="6 7">
    <name type="scientific">Acinetobacter wuhouensis</name>
    <dbReference type="NCBI Taxonomy" id="1879050"/>
    <lineage>
        <taxon>Bacteria</taxon>
        <taxon>Pseudomonadati</taxon>
        <taxon>Pseudomonadota</taxon>
        <taxon>Gammaproteobacteria</taxon>
        <taxon>Moraxellales</taxon>
        <taxon>Moraxellaceae</taxon>
        <taxon>Acinetobacter</taxon>
    </lineage>
</organism>
<dbReference type="EMBL" id="SGSQ01000016">
    <property type="protein sequence ID" value="RZG45826.1"/>
    <property type="molecule type" value="Genomic_DNA"/>
</dbReference>
<evidence type="ECO:0000313" key="6">
    <source>
        <dbReference type="EMBL" id="RZG45826.1"/>
    </source>
</evidence>
<dbReference type="Proteomes" id="UP000293863">
    <property type="component" value="Unassembled WGS sequence"/>
</dbReference>
<dbReference type="Gene3D" id="2.60.40.200">
    <property type="entry name" value="Superoxide dismutase, copper/zinc binding domain"/>
    <property type="match status" value="1"/>
</dbReference>
<keyword evidence="4" id="KW-0732">Signal</keyword>
<evidence type="ECO:0000256" key="1">
    <source>
        <dbReference type="ARBA" id="ARBA00010457"/>
    </source>
</evidence>
<keyword evidence="2" id="KW-0186">Copper</keyword>
<protein>
    <recommendedName>
        <fullName evidence="2">Superoxide dismutase [Cu-Zn]</fullName>
        <ecNumber evidence="2">1.15.1.1</ecNumber>
    </recommendedName>
</protein>